<dbReference type="EMBL" id="UYSU01039116">
    <property type="protein sequence ID" value="VDM00979.1"/>
    <property type="molecule type" value="Genomic_DNA"/>
</dbReference>
<dbReference type="AlphaFoldDB" id="A0A3P7D9S9"/>
<accession>A0A3P7D9S9</accession>
<evidence type="ECO:0000313" key="2">
    <source>
        <dbReference type="Proteomes" id="UP000275846"/>
    </source>
</evidence>
<evidence type="ECO:0000313" key="1">
    <source>
        <dbReference type="EMBL" id="VDM00979.1"/>
    </source>
</evidence>
<reference evidence="1 2" key="1">
    <citation type="submission" date="2018-11" db="EMBL/GenBank/DDBJ databases">
        <authorList>
            <consortium name="Pathogen Informatics"/>
        </authorList>
    </citation>
    <scope>NUCLEOTIDE SEQUENCE [LARGE SCALE GENOMIC DNA]</scope>
    <source>
        <strain evidence="1 2">NST_G2</strain>
    </source>
</reference>
<gene>
    <name evidence="1" type="ORF">SSLN_LOCUS14593</name>
</gene>
<keyword evidence="2" id="KW-1185">Reference proteome</keyword>
<sequence>MVCHRLDTNSCGEIEPMPQESFAMSLVEYGRRTSITSDRNSKHLSSKITLNQAFAAKMPALINRRGVILRQGNARPHLTRQVQKNIGRLPTNLLSCV</sequence>
<protein>
    <submittedName>
        <fullName evidence="1">Uncharacterized protein</fullName>
    </submittedName>
</protein>
<name>A0A3P7D9S9_SCHSO</name>
<dbReference type="Proteomes" id="UP000275846">
    <property type="component" value="Unassembled WGS sequence"/>
</dbReference>
<dbReference type="OrthoDB" id="6437521at2759"/>
<organism evidence="1 2">
    <name type="scientific">Schistocephalus solidus</name>
    <name type="common">Tapeworm</name>
    <dbReference type="NCBI Taxonomy" id="70667"/>
    <lineage>
        <taxon>Eukaryota</taxon>
        <taxon>Metazoa</taxon>
        <taxon>Spiralia</taxon>
        <taxon>Lophotrochozoa</taxon>
        <taxon>Platyhelminthes</taxon>
        <taxon>Cestoda</taxon>
        <taxon>Eucestoda</taxon>
        <taxon>Diphyllobothriidea</taxon>
        <taxon>Diphyllobothriidae</taxon>
        <taxon>Schistocephalus</taxon>
    </lineage>
</organism>
<proteinExistence type="predicted"/>